<proteinExistence type="predicted"/>
<dbReference type="Proteomes" id="UP000621540">
    <property type="component" value="Unassembled WGS sequence"/>
</dbReference>
<gene>
    <name evidence="1" type="ORF">H8Z76_12655</name>
</gene>
<organism evidence="1 2">
    <name type="scientific">Roseburia yibonii</name>
    <dbReference type="NCBI Taxonomy" id="2763063"/>
    <lineage>
        <taxon>Bacteria</taxon>
        <taxon>Bacillati</taxon>
        <taxon>Bacillota</taxon>
        <taxon>Clostridia</taxon>
        <taxon>Lachnospirales</taxon>
        <taxon>Lachnospiraceae</taxon>
        <taxon>Roseburia</taxon>
    </lineage>
</organism>
<sequence>MKEFQNKFIIKEEPYQGGFFSKIPNTEKHGSAFILTKGYNDDIIVDEYTTVKQIRQGKYTQLVEISTLPYIRNIQIDAPSRETYYSFRVSVKAVIEVADPITFYENKNLDVDLYFDHVFSMDVKKITRKYSILDYDGMDDELAQKLSSLSTVDESTGLQYQVSAVDAIPGEEAVEYVRKFGTQKLDAMLKKNARELTDILTDDYSQAVKTEVAEGKLTETEAIEKIQEHDAMIQKSRINLVRELREDGFITDRDAKIRVETVLNGIAKQDQIEEAAVEQKDIAGIDQFFTEEEEK</sequence>
<dbReference type="RefSeq" id="WP_186982718.1">
    <property type="nucleotide sequence ID" value="NZ_JACOQH010000011.1"/>
</dbReference>
<comment type="caution">
    <text evidence="1">The sequence shown here is derived from an EMBL/GenBank/DDBJ whole genome shotgun (WGS) entry which is preliminary data.</text>
</comment>
<evidence type="ECO:0000313" key="1">
    <source>
        <dbReference type="EMBL" id="MBC5754846.1"/>
    </source>
</evidence>
<dbReference type="EMBL" id="JACOQH010000011">
    <property type="protein sequence ID" value="MBC5754846.1"/>
    <property type="molecule type" value="Genomic_DNA"/>
</dbReference>
<keyword evidence="2" id="KW-1185">Reference proteome</keyword>
<name>A0ABR7ID41_9FIRM</name>
<evidence type="ECO:0000313" key="2">
    <source>
        <dbReference type="Proteomes" id="UP000621540"/>
    </source>
</evidence>
<accession>A0ABR7ID41</accession>
<reference evidence="1 2" key="1">
    <citation type="submission" date="2020-08" db="EMBL/GenBank/DDBJ databases">
        <title>Genome public.</title>
        <authorList>
            <person name="Liu C."/>
            <person name="Sun Q."/>
        </authorList>
    </citation>
    <scope>NUCLEOTIDE SEQUENCE [LARGE SCALE GENOMIC DNA]</scope>
    <source>
        <strain evidence="1 2">BX0805</strain>
    </source>
</reference>
<protein>
    <recommendedName>
        <fullName evidence="3">Band 7 domain-containing protein</fullName>
    </recommendedName>
</protein>
<evidence type="ECO:0008006" key="3">
    <source>
        <dbReference type="Google" id="ProtNLM"/>
    </source>
</evidence>